<dbReference type="EMBL" id="KM236237">
    <property type="protein sequence ID" value="AIK67991.1"/>
    <property type="molecule type" value="Genomic_DNA"/>
</dbReference>
<dbReference type="KEGG" id="vg:22113527"/>
<evidence type="ECO:0000313" key="2">
    <source>
        <dbReference type="Proteomes" id="UP000201263"/>
    </source>
</evidence>
<sequence>MHERYEKYFGETPLYLPLLTTFGIDHIVSKSDDSVCLTFVKDNWHSSRTFSILMLDALDDDTLSYALEVELVNMVAELSEGILSETKLQKN</sequence>
<organism evidence="1 2">
    <name type="scientific">Citrobacter phage Miller</name>
    <dbReference type="NCBI Taxonomy" id="1527524"/>
    <lineage>
        <taxon>Viruses</taxon>
        <taxon>Duplodnaviria</taxon>
        <taxon>Heunggongvirae</taxon>
        <taxon>Uroviricota</taxon>
        <taxon>Caudoviricetes</taxon>
        <taxon>Pantevenvirales</taxon>
        <taxon>Straboviridae</taxon>
        <taxon>Pseudotevenvirus</taxon>
        <taxon>Pseudotevenvirus miller</taxon>
    </lineage>
</organism>
<gene>
    <name evidence="1" type="ORF">CPTMiller_0055</name>
</gene>
<keyword evidence="2" id="KW-1185">Reference proteome</keyword>
<dbReference type="RefSeq" id="YP_009097657.1">
    <property type="nucleotide sequence ID" value="NC_025414.1"/>
</dbReference>
<dbReference type="GeneID" id="22113527"/>
<reference evidence="1 2" key="1">
    <citation type="submission" date="2014-07" db="EMBL/GenBank/DDBJ databases">
        <title>Complete Genome of Citrobacter freundii Myophage Miller.</title>
        <authorList>
            <person name="Hwang K."/>
            <person name="Luna A.J."/>
            <person name="Hernandez A.C."/>
            <person name="Everett G.F.K."/>
        </authorList>
    </citation>
    <scope>NUCLEOTIDE SEQUENCE [LARGE SCALE GENOMIC DNA]</scope>
</reference>
<evidence type="ECO:0000313" key="1">
    <source>
        <dbReference type="EMBL" id="AIK67991.1"/>
    </source>
</evidence>
<dbReference type="Proteomes" id="UP000201263">
    <property type="component" value="Segment"/>
</dbReference>
<accession>A0A076YP76</accession>
<name>A0A076YP76_9CAUD</name>
<protein>
    <submittedName>
        <fullName evidence="1">Uncharacterized protein</fullName>
    </submittedName>
</protein>
<proteinExistence type="predicted"/>